<keyword evidence="2" id="KW-1185">Reference proteome</keyword>
<comment type="caution">
    <text evidence="1">The sequence shown here is derived from an EMBL/GenBank/DDBJ whole genome shotgun (WGS) entry which is preliminary data.</text>
</comment>
<protein>
    <recommendedName>
        <fullName evidence="3">Lipoprotein</fullName>
    </recommendedName>
</protein>
<dbReference type="EMBL" id="JASGBP010000002">
    <property type="protein sequence ID" value="MDI9256858.1"/>
    <property type="molecule type" value="Genomic_DNA"/>
</dbReference>
<dbReference type="Proteomes" id="UP001230035">
    <property type="component" value="Unassembled WGS sequence"/>
</dbReference>
<dbReference type="RefSeq" id="WP_283238543.1">
    <property type="nucleotide sequence ID" value="NZ_JASGBP010000002.1"/>
</dbReference>
<organism evidence="1 2">
    <name type="scientific">Flavobacterium sedimenticola</name>
    <dbReference type="NCBI Taxonomy" id="3043286"/>
    <lineage>
        <taxon>Bacteria</taxon>
        <taxon>Pseudomonadati</taxon>
        <taxon>Bacteroidota</taxon>
        <taxon>Flavobacteriia</taxon>
        <taxon>Flavobacteriales</taxon>
        <taxon>Flavobacteriaceae</taxon>
        <taxon>Flavobacterium</taxon>
    </lineage>
</organism>
<reference evidence="1 2" key="1">
    <citation type="submission" date="2023-05" db="EMBL/GenBank/DDBJ databases">
        <title>Flavobacterium sedimenti sp. nov., isolated from the sediment.</title>
        <authorList>
            <person name="Wu N."/>
        </authorList>
    </citation>
    <scope>NUCLEOTIDE SEQUENCE [LARGE SCALE GENOMIC DNA]</scope>
    <source>
        <strain evidence="1 2">YZ-48</strain>
    </source>
</reference>
<evidence type="ECO:0000313" key="2">
    <source>
        <dbReference type="Proteomes" id="UP001230035"/>
    </source>
</evidence>
<evidence type="ECO:0008006" key="3">
    <source>
        <dbReference type="Google" id="ProtNLM"/>
    </source>
</evidence>
<evidence type="ECO:0000313" key="1">
    <source>
        <dbReference type="EMBL" id="MDI9256858.1"/>
    </source>
</evidence>
<accession>A0ABT6XP38</accession>
<proteinExistence type="predicted"/>
<dbReference type="PROSITE" id="PS51257">
    <property type="entry name" value="PROKAR_LIPOPROTEIN"/>
    <property type="match status" value="1"/>
</dbReference>
<gene>
    <name evidence="1" type="ORF">QHT84_05465</name>
</gene>
<name>A0ABT6XP38_9FLAO</name>
<sequence length="155" mass="18327">MNKLKFLILSFFIIACNSKNETFEGDLFFKFVEFGSFYGADDSSIKTIEMKMDSIRLNKNASEEDLKVIAFINKLKKNNLLKSPWINLKVKDSVIKVYLSQTDYKKLEKYKYEDLKRRNKKIKLKLDVELKDSELYFCNKILSMEEVDGKTDFKK</sequence>